<keyword evidence="3" id="KW-1003">Cell membrane</keyword>
<evidence type="ECO:0000256" key="5">
    <source>
        <dbReference type="ARBA" id="ARBA00022737"/>
    </source>
</evidence>
<dbReference type="SUPFAM" id="SSF52540">
    <property type="entry name" value="P-loop containing nucleoside triphosphate hydrolases"/>
    <property type="match status" value="2"/>
</dbReference>
<dbReference type="RefSeq" id="WP_139082636.1">
    <property type="nucleotide sequence ID" value="NZ_VDFV01000028.1"/>
</dbReference>
<evidence type="ECO:0000313" key="12">
    <source>
        <dbReference type="Proteomes" id="UP000305709"/>
    </source>
</evidence>
<dbReference type="GO" id="GO:0005886">
    <property type="term" value="C:plasma membrane"/>
    <property type="evidence" value="ECO:0007669"/>
    <property type="project" value="UniProtKB-SubCell"/>
</dbReference>
<comment type="subcellular location">
    <subcellularLocation>
        <location evidence="1">Cell membrane</location>
        <topology evidence="1">Peripheral membrane protein</topology>
    </subcellularLocation>
</comment>
<dbReference type="CDD" id="cd03215">
    <property type="entry name" value="ABC_Carb_Monos_II"/>
    <property type="match status" value="1"/>
</dbReference>
<proteinExistence type="predicted"/>
<dbReference type="FunFam" id="3.40.50.300:FF:000127">
    <property type="entry name" value="Ribose import ATP-binding protein RbsA"/>
    <property type="match status" value="1"/>
</dbReference>
<comment type="caution">
    <text evidence="11">The sequence shown here is derived from an EMBL/GenBank/DDBJ whole genome shotgun (WGS) entry which is preliminary data.</text>
</comment>
<organism evidence="11 12">
    <name type="scientific">Rubellimicrobium roseum</name>
    <dbReference type="NCBI Taxonomy" id="687525"/>
    <lineage>
        <taxon>Bacteria</taxon>
        <taxon>Pseudomonadati</taxon>
        <taxon>Pseudomonadota</taxon>
        <taxon>Alphaproteobacteria</taxon>
        <taxon>Rhodobacterales</taxon>
        <taxon>Roseobacteraceae</taxon>
        <taxon>Rubellimicrobium</taxon>
    </lineage>
</organism>
<dbReference type="InterPro" id="IPR003439">
    <property type="entry name" value="ABC_transporter-like_ATP-bd"/>
</dbReference>
<keyword evidence="8" id="KW-1278">Translocase</keyword>
<dbReference type="PANTHER" id="PTHR43790">
    <property type="entry name" value="CARBOHYDRATE TRANSPORT ATP-BINDING PROTEIN MG119-RELATED"/>
    <property type="match status" value="1"/>
</dbReference>
<dbReference type="EMBL" id="VDFV01000028">
    <property type="protein sequence ID" value="TNC67533.1"/>
    <property type="molecule type" value="Genomic_DNA"/>
</dbReference>
<evidence type="ECO:0000256" key="1">
    <source>
        <dbReference type="ARBA" id="ARBA00004202"/>
    </source>
</evidence>
<evidence type="ECO:0000259" key="10">
    <source>
        <dbReference type="PROSITE" id="PS50893"/>
    </source>
</evidence>
<dbReference type="InterPro" id="IPR017871">
    <property type="entry name" value="ABC_transporter-like_CS"/>
</dbReference>
<keyword evidence="5" id="KW-0677">Repeat</keyword>
<keyword evidence="2" id="KW-0813">Transport</keyword>
<dbReference type="Gene3D" id="3.40.50.300">
    <property type="entry name" value="P-loop containing nucleotide triphosphate hydrolases"/>
    <property type="match status" value="2"/>
</dbReference>
<dbReference type="AlphaFoldDB" id="A0A5C4N813"/>
<evidence type="ECO:0000313" key="11">
    <source>
        <dbReference type="EMBL" id="TNC67533.1"/>
    </source>
</evidence>
<evidence type="ECO:0000256" key="9">
    <source>
        <dbReference type="ARBA" id="ARBA00023136"/>
    </source>
</evidence>
<dbReference type="PROSITE" id="PS00211">
    <property type="entry name" value="ABC_TRANSPORTER_1"/>
    <property type="match status" value="1"/>
</dbReference>
<evidence type="ECO:0000256" key="2">
    <source>
        <dbReference type="ARBA" id="ARBA00022448"/>
    </source>
</evidence>
<dbReference type="PANTHER" id="PTHR43790:SF3">
    <property type="entry name" value="D-ALLOSE IMPORT ATP-BINDING PROTEIN ALSA-RELATED"/>
    <property type="match status" value="1"/>
</dbReference>
<evidence type="ECO:0000256" key="6">
    <source>
        <dbReference type="ARBA" id="ARBA00022741"/>
    </source>
</evidence>
<evidence type="ECO:0000256" key="7">
    <source>
        <dbReference type="ARBA" id="ARBA00022840"/>
    </source>
</evidence>
<dbReference type="SMART" id="SM00382">
    <property type="entry name" value="AAA"/>
    <property type="match status" value="2"/>
</dbReference>
<accession>A0A5C4N813</accession>
<gene>
    <name evidence="11" type="ORF">FHG71_15625</name>
</gene>
<dbReference type="Pfam" id="PF00005">
    <property type="entry name" value="ABC_tran"/>
    <property type="match status" value="2"/>
</dbReference>
<reference evidence="11 12" key="1">
    <citation type="submission" date="2019-06" db="EMBL/GenBank/DDBJ databases">
        <authorList>
            <person name="Jiang L."/>
        </authorList>
    </citation>
    <scope>NUCLEOTIDE SEQUENCE [LARGE SCALE GENOMIC DNA]</scope>
    <source>
        <strain evidence="11 12">YIM 48858</strain>
    </source>
</reference>
<dbReference type="InterPro" id="IPR003593">
    <property type="entry name" value="AAA+_ATPase"/>
</dbReference>
<dbReference type="GO" id="GO:0016887">
    <property type="term" value="F:ATP hydrolysis activity"/>
    <property type="evidence" value="ECO:0007669"/>
    <property type="project" value="InterPro"/>
</dbReference>
<dbReference type="GO" id="GO:0005524">
    <property type="term" value="F:ATP binding"/>
    <property type="evidence" value="ECO:0007669"/>
    <property type="project" value="UniProtKB-KW"/>
</dbReference>
<keyword evidence="4" id="KW-0762">Sugar transport</keyword>
<feature type="domain" description="ABC transporter" evidence="10">
    <location>
        <begin position="23"/>
        <end position="259"/>
    </location>
</feature>
<name>A0A5C4N813_9RHOB</name>
<dbReference type="Proteomes" id="UP000305709">
    <property type="component" value="Unassembled WGS sequence"/>
</dbReference>
<dbReference type="OrthoDB" id="9805029at2"/>
<protein>
    <submittedName>
        <fullName evidence="11">Sugar ABC transporter ATP-binding protein</fullName>
    </submittedName>
</protein>
<dbReference type="CDD" id="cd03216">
    <property type="entry name" value="ABC_Carb_Monos_I"/>
    <property type="match status" value="1"/>
</dbReference>
<keyword evidence="12" id="KW-1185">Reference proteome</keyword>
<evidence type="ECO:0000256" key="8">
    <source>
        <dbReference type="ARBA" id="ARBA00022967"/>
    </source>
</evidence>
<keyword evidence="9" id="KW-0472">Membrane</keyword>
<dbReference type="InterPro" id="IPR027417">
    <property type="entry name" value="P-loop_NTPase"/>
</dbReference>
<evidence type="ECO:0000256" key="4">
    <source>
        <dbReference type="ARBA" id="ARBA00022597"/>
    </source>
</evidence>
<dbReference type="InterPro" id="IPR050107">
    <property type="entry name" value="ABC_carbohydrate_import_ATPase"/>
</dbReference>
<keyword evidence="7 11" id="KW-0067">ATP-binding</keyword>
<sequence length="540" mass="57408">MTDLAYGTKSGPVSNVAAAPAAVRMTSISKSFGGVRALDGVDFEVLPGEVHALLGGNGAGKSTILKVLNGVHKPDAGTVEVNGRVLTAHTPEESRAAGIAMNYQEMSLIPTLTVAQNVFLTREARTGQGLIDDKEAERLTAQIFDLLEVQVDPRARVGDLGAGQKQLTEIAKAIGKDAKVLVLDEPSTALAVSDVERLFIFLRKLKAKGVAIIYVSHRMDEIARIADRATILRDGRHVITAPLSELPIDKMIEHIVGKRSKGLADVVRSDMARGEVLLELKNVTGLHKPDNLSLAVHRGEVVGLAGLLGSGRSATARVISGVEPAIRGEILVKGQPVTLRKAGDAIAAGVALVPEDRARQGVIPAHSVASNLTLGILDRLQRGGLEDRAKVREVADAQIARLSIKTASRDHAVSTLSGGNQQKVVIGKWLALDPDVLVLDEPTAGIDIGSKSEIIRLVRDLAAQGKAIVFISSELSELLVACDRIVVMADGRAHFDRPRAAFDDPEVPEHDSGHRLQAAERKLQVAIQQALTAGQERSHV</sequence>
<evidence type="ECO:0000256" key="3">
    <source>
        <dbReference type="ARBA" id="ARBA00022475"/>
    </source>
</evidence>
<keyword evidence="6" id="KW-0547">Nucleotide-binding</keyword>
<dbReference type="PROSITE" id="PS50893">
    <property type="entry name" value="ABC_TRANSPORTER_2"/>
    <property type="match status" value="2"/>
</dbReference>
<feature type="domain" description="ABC transporter" evidence="10">
    <location>
        <begin position="266"/>
        <end position="515"/>
    </location>
</feature>